<dbReference type="PANTHER" id="PTHR43679:SF2">
    <property type="entry name" value="OCTANOYL-[GCVH]:PROTEIN N-OCTANOYLTRANSFERASE"/>
    <property type="match status" value="1"/>
</dbReference>
<proteinExistence type="predicted"/>
<evidence type="ECO:0000313" key="2">
    <source>
        <dbReference type="EMBL" id="KXB09044.1"/>
    </source>
</evidence>
<dbReference type="InterPro" id="IPR045864">
    <property type="entry name" value="aa-tRNA-synth_II/BPL/LPL"/>
</dbReference>
<dbReference type="InterPro" id="IPR050664">
    <property type="entry name" value="Octanoyltrans_LipM/LipL"/>
</dbReference>
<dbReference type="AlphaFoldDB" id="A0A133VRH3"/>
<evidence type="ECO:0000313" key="3">
    <source>
        <dbReference type="Proteomes" id="UP000070399"/>
    </source>
</evidence>
<accession>A0A133VRH3</accession>
<dbReference type="Proteomes" id="UP000070399">
    <property type="component" value="Unassembled WGS sequence"/>
</dbReference>
<dbReference type="EMBL" id="LHYO01000024">
    <property type="protein sequence ID" value="KXB09044.1"/>
    <property type="molecule type" value="Genomic_DNA"/>
</dbReference>
<feature type="domain" description="BPL/LPL catalytic" evidence="1">
    <location>
        <begin position="30"/>
        <end position="88"/>
    </location>
</feature>
<dbReference type="Pfam" id="PF21948">
    <property type="entry name" value="LplA-B_cat"/>
    <property type="match status" value="1"/>
</dbReference>
<dbReference type="SUPFAM" id="SSF55681">
    <property type="entry name" value="Class II aaRS and biotin synthetases"/>
    <property type="match status" value="1"/>
</dbReference>
<protein>
    <submittedName>
        <fullName evidence="2">Riboflavin biosynthesis protein RibF</fullName>
    </submittedName>
</protein>
<dbReference type="Gene3D" id="3.30.930.10">
    <property type="entry name" value="Bira Bifunctional Protein, Domain 2"/>
    <property type="match status" value="1"/>
</dbReference>
<feature type="non-terminal residue" evidence="2">
    <location>
        <position position="88"/>
    </location>
</feature>
<sequence>MKWRLLPLRVDDAFTGMAIDEAILKLNAEGESPNMIRFYRWNPSAVSLGCFQSLELEVDLDVAEKYGVDVVRRITGGGVGFHDYEGEL</sequence>
<gene>
    <name evidence="2" type="ORF">AKJ35_01490</name>
</gene>
<name>A0A133VRH3_9EURY</name>
<keyword evidence="3" id="KW-1185">Reference proteome</keyword>
<dbReference type="PROSITE" id="PS51733">
    <property type="entry name" value="BPL_LPL_CATALYTIC"/>
    <property type="match status" value="1"/>
</dbReference>
<comment type="caution">
    <text evidence="2">The sequence shown here is derived from an EMBL/GenBank/DDBJ whole genome shotgun (WGS) entry which is preliminary data.</text>
</comment>
<reference evidence="2 3" key="1">
    <citation type="journal article" date="2016" name="Sci. Rep.">
        <title>Metabolic traits of an uncultured archaeal lineage -MSBL1- from brine pools of the Red Sea.</title>
        <authorList>
            <person name="Mwirichia R."/>
            <person name="Alam I."/>
            <person name="Rashid M."/>
            <person name="Vinu M."/>
            <person name="Ba-Alawi W."/>
            <person name="Anthony Kamau A."/>
            <person name="Kamanda Ngugi D."/>
            <person name="Goker M."/>
            <person name="Klenk H.P."/>
            <person name="Bajic V."/>
            <person name="Stingl U."/>
        </authorList>
    </citation>
    <scope>NUCLEOTIDE SEQUENCE [LARGE SCALE GENOMIC DNA]</scope>
    <source>
        <strain evidence="2">SCGC-AAA833F18</strain>
    </source>
</reference>
<dbReference type="InterPro" id="IPR004143">
    <property type="entry name" value="BPL_LPL_catalytic"/>
</dbReference>
<evidence type="ECO:0000259" key="1">
    <source>
        <dbReference type="PROSITE" id="PS51733"/>
    </source>
</evidence>
<dbReference type="PANTHER" id="PTHR43679">
    <property type="entry name" value="OCTANOYLTRANSFERASE LIPM-RELATED"/>
    <property type="match status" value="1"/>
</dbReference>
<organism evidence="2 3">
    <name type="scientific">candidate division MSBL1 archaeon SCGC-AAA833F18</name>
    <dbReference type="NCBI Taxonomy" id="1698257"/>
    <lineage>
        <taxon>Archaea</taxon>
        <taxon>Methanobacteriati</taxon>
        <taxon>Methanobacteriota</taxon>
        <taxon>candidate division MSBL1</taxon>
    </lineage>
</organism>